<gene>
    <name evidence="1" type="ORF">Dalu01_01606</name>
</gene>
<protein>
    <recommendedName>
        <fullName evidence="3">DUF2071 domain-containing protein</fullName>
    </recommendedName>
</protein>
<proteinExistence type="predicted"/>
<evidence type="ECO:0000313" key="2">
    <source>
        <dbReference type="Proteomes" id="UP001404956"/>
    </source>
</evidence>
<dbReference type="InterPro" id="IPR023375">
    <property type="entry name" value="ADC_dom_sf"/>
</dbReference>
<dbReference type="Proteomes" id="UP001404956">
    <property type="component" value="Unassembled WGS sequence"/>
</dbReference>
<sequence>MVNFPWIMQMEWRDLLFLHWRLPAASLTPFLPGRVPLDLWEGEAWLGLVAFDVTNFRPRGVPLALDFAQVNLRTYVRVNGVAGIWTFSLDAANALAVLGARLGFCLPYFTAQASLRPEGDRLAFQSVRRRQPACRCRLHYRPTGEVFRAQPGTLEHWLTERRSLFTVGWGGALWREDVRHEAWPLQAAEVQVVDCTLPAQLGLGAPGSPLAHYARVVHVKGWPPRSVKRGQPA</sequence>
<dbReference type="InterPro" id="IPR018644">
    <property type="entry name" value="DUF2071"/>
</dbReference>
<dbReference type="Pfam" id="PF09844">
    <property type="entry name" value="DUF2071"/>
    <property type="match status" value="1"/>
</dbReference>
<evidence type="ECO:0000313" key="1">
    <source>
        <dbReference type="EMBL" id="GAA5533207.1"/>
    </source>
</evidence>
<dbReference type="EMBL" id="BAABRV010000003">
    <property type="protein sequence ID" value="GAA5533207.1"/>
    <property type="molecule type" value="Genomic_DNA"/>
</dbReference>
<dbReference type="SUPFAM" id="SSF160104">
    <property type="entry name" value="Acetoacetate decarboxylase-like"/>
    <property type="match status" value="1"/>
</dbReference>
<name>A0ABP9XCZ0_9DEIO</name>
<accession>A0ABP9XCZ0</accession>
<evidence type="ECO:0008006" key="3">
    <source>
        <dbReference type="Google" id="ProtNLM"/>
    </source>
</evidence>
<comment type="caution">
    <text evidence="1">The sequence shown here is derived from an EMBL/GenBank/DDBJ whole genome shotgun (WGS) entry which is preliminary data.</text>
</comment>
<dbReference type="PANTHER" id="PTHR39186:SF1">
    <property type="entry name" value="DUF2071 DOMAIN-CONTAINING PROTEIN"/>
    <property type="match status" value="1"/>
</dbReference>
<reference evidence="1 2" key="1">
    <citation type="submission" date="2024-02" db="EMBL/GenBank/DDBJ databases">
        <title>Deinococcus aluminii NBRC 112889.</title>
        <authorList>
            <person name="Ichikawa N."/>
            <person name="Katano-Makiyama Y."/>
            <person name="Hidaka K."/>
        </authorList>
    </citation>
    <scope>NUCLEOTIDE SEQUENCE [LARGE SCALE GENOMIC DNA]</scope>
    <source>
        <strain evidence="1 2">NBRC 112889</strain>
    </source>
</reference>
<dbReference type="PANTHER" id="PTHR39186">
    <property type="entry name" value="DUF2071 FAMILY PROTEIN"/>
    <property type="match status" value="1"/>
</dbReference>
<keyword evidence="2" id="KW-1185">Reference proteome</keyword>
<organism evidence="1 2">
    <name type="scientific">Deinococcus aluminii</name>
    <dbReference type="NCBI Taxonomy" id="1656885"/>
    <lineage>
        <taxon>Bacteria</taxon>
        <taxon>Thermotogati</taxon>
        <taxon>Deinococcota</taxon>
        <taxon>Deinococci</taxon>
        <taxon>Deinococcales</taxon>
        <taxon>Deinococcaceae</taxon>
        <taxon>Deinococcus</taxon>
    </lineage>
</organism>
<dbReference type="RefSeq" id="WP_345453019.1">
    <property type="nucleotide sequence ID" value="NZ_BAABRV010000003.1"/>
</dbReference>